<organism evidence="1">
    <name type="scientific">candidate division WOR-3 bacterium</name>
    <dbReference type="NCBI Taxonomy" id="2052148"/>
    <lineage>
        <taxon>Bacteria</taxon>
        <taxon>Bacteria division WOR-3</taxon>
    </lineage>
</organism>
<comment type="caution">
    <text evidence="1">The sequence shown here is derived from an EMBL/GenBank/DDBJ whole genome shotgun (WGS) entry which is preliminary data.</text>
</comment>
<proteinExistence type="predicted"/>
<dbReference type="AlphaFoldDB" id="A0A7C5E035"/>
<sequence>MKNTERIMYQDAITITDVIELSSSRLLEAQKEIEKFYADRLLMAQELVERTGAKDSLTVSWIMSVSGI</sequence>
<protein>
    <submittedName>
        <fullName evidence="1">Uncharacterized protein</fullName>
    </submittedName>
</protein>
<gene>
    <name evidence="1" type="ORF">ENL41_00295</name>
</gene>
<feature type="non-terminal residue" evidence="1">
    <location>
        <position position="68"/>
    </location>
</feature>
<name>A0A7C5E035_UNCW3</name>
<dbReference type="Proteomes" id="UP000886014">
    <property type="component" value="Unassembled WGS sequence"/>
</dbReference>
<reference evidence="1" key="1">
    <citation type="journal article" date="2020" name="mSystems">
        <title>Genome- and Community-Level Interaction Insights into Carbon Utilization and Element Cycling Functions of Hydrothermarchaeota in Hydrothermal Sediment.</title>
        <authorList>
            <person name="Zhou Z."/>
            <person name="Liu Y."/>
            <person name="Xu W."/>
            <person name="Pan J."/>
            <person name="Luo Z.H."/>
            <person name="Li M."/>
        </authorList>
    </citation>
    <scope>NUCLEOTIDE SEQUENCE [LARGE SCALE GENOMIC DNA]</scope>
    <source>
        <strain evidence="1">HyVt-94</strain>
    </source>
</reference>
<accession>A0A7C5E035</accession>
<dbReference type="EMBL" id="DRTV01000023">
    <property type="protein sequence ID" value="HHF57846.1"/>
    <property type="molecule type" value="Genomic_DNA"/>
</dbReference>
<evidence type="ECO:0000313" key="1">
    <source>
        <dbReference type="EMBL" id="HHF57846.1"/>
    </source>
</evidence>